<evidence type="ECO:0000313" key="5">
    <source>
        <dbReference type="Proteomes" id="UP000078555"/>
    </source>
</evidence>
<evidence type="ECO:0000313" key="2">
    <source>
        <dbReference type="EMBL" id="SBT32792.1"/>
    </source>
</evidence>
<reference evidence="4 5" key="1">
    <citation type="submission" date="2016-05" db="EMBL/GenBank/DDBJ databases">
        <authorList>
            <person name="Naeem Raeece"/>
        </authorList>
    </citation>
    <scope>NUCLEOTIDE SEQUENCE [LARGE SCALE GENOMIC DNA]</scope>
</reference>
<evidence type="ECO:0000256" key="1">
    <source>
        <dbReference type="SAM" id="MobiDB-lite"/>
    </source>
</evidence>
<sequence>MEEKEKKLARGKGVEEIGNEKSITSEAHPTVQQKGKLQKRCKKKKKKKKIHFTDDSPLGCYSNSPILCPSFACLPY</sequence>
<feature type="region of interest" description="Disordered" evidence="1">
    <location>
        <begin position="1"/>
        <end position="43"/>
    </location>
</feature>
<dbReference type="AlphaFoldDB" id="A0A1A8ZQK4"/>
<dbReference type="EMBL" id="FLRD01000043">
    <property type="protein sequence ID" value="SBT32792.1"/>
    <property type="molecule type" value="Genomic_DNA"/>
</dbReference>
<evidence type="ECO:0000313" key="3">
    <source>
        <dbReference type="EMBL" id="SBT46155.1"/>
    </source>
</evidence>
<dbReference type="EMBL" id="FLRE01000182">
    <property type="protein sequence ID" value="SBT46155.1"/>
    <property type="molecule type" value="Genomic_DNA"/>
</dbReference>
<gene>
    <name evidence="2" type="ORF">POVWA1_013830</name>
    <name evidence="3" type="ORF">POVWA2_051360</name>
</gene>
<keyword evidence="5" id="KW-1185">Reference proteome</keyword>
<feature type="compositionally biased region" description="Basic and acidic residues" evidence="1">
    <location>
        <begin position="1"/>
        <end position="19"/>
    </location>
</feature>
<evidence type="ECO:0000313" key="4">
    <source>
        <dbReference type="Proteomes" id="UP000078550"/>
    </source>
</evidence>
<dbReference type="Proteomes" id="UP000078550">
    <property type="component" value="Unassembled WGS sequence"/>
</dbReference>
<organism evidence="3 4">
    <name type="scientific">Plasmodium ovale wallikeri</name>
    <dbReference type="NCBI Taxonomy" id="864142"/>
    <lineage>
        <taxon>Eukaryota</taxon>
        <taxon>Sar</taxon>
        <taxon>Alveolata</taxon>
        <taxon>Apicomplexa</taxon>
        <taxon>Aconoidasida</taxon>
        <taxon>Haemosporida</taxon>
        <taxon>Plasmodiidae</taxon>
        <taxon>Plasmodium</taxon>
        <taxon>Plasmodium (Plasmodium)</taxon>
    </lineage>
</organism>
<accession>A0A1A8ZQK4</accession>
<name>A0A1A8ZQK4_PLAOA</name>
<feature type="compositionally biased region" description="Polar residues" evidence="1">
    <location>
        <begin position="21"/>
        <end position="31"/>
    </location>
</feature>
<protein>
    <submittedName>
        <fullName evidence="3">Uncharacterized protein</fullName>
    </submittedName>
</protein>
<dbReference type="Proteomes" id="UP000078555">
    <property type="component" value="Unassembled WGS sequence"/>
</dbReference>
<proteinExistence type="predicted"/>
<reference evidence="3" key="2">
    <citation type="submission" date="2016-05" db="EMBL/GenBank/DDBJ databases">
        <authorList>
            <person name="Lavstsen T."/>
            <person name="Jespersen J.S."/>
        </authorList>
    </citation>
    <scope>NUCLEOTIDE SEQUENCE [LARGE SCALE GENOMIC DNA]</scope>
</reference>